<proteinExistence type="predicted"/>
<dbReference type="InterPro" id="IPR011042">
    <property type="entry name" value="6-blade_b-propeller_TolB-like"/>
</dbReference>
<dbReference type="AlphaFoldDB" id="A0A315Z954"/>
<accession>A0A315Z954</accession>
<reference evidence="1 2" key="1">
    <citation type="submission" date="2018-03" db="EMBL/GenBank/DDBJ databases">
        <title>Genomic Encyclopedia of Archaeal and Bacterial Type Strains, Phase II (KMG-II): from individual species to whole genera.</title>
        <authorList>
            <person name="Goeker M."/>
        </authorList>
    </citation>
    <scope>NUCLEOTIDE SEQUENCE [LARGE SCALE GENOMIC DNA]</scope>
    <source>
        <strain evidence="1 2">DSM 28229</strain>
    </source>
</reference>
<comment type="caution">
    <text evidence="1">The sequence shown here is derived from an EMBL/GenBank/DDBJ whole genome shotgun (WGS) entry which is preliminary data.</text>
</comment>
<dbReference type="Proteomes" id="UP000245535">
    <property type="component" value="Unassembled WGS sequence"/>
</dbReference>
<evidence type="ECO:0000313" key="1">
    <source>
        <dbReference type="EMBL" id="PWJ41920.1"/>
    </source>
</evidence>
<dbReference type="Gene3D" id="2.120.10.30">
    <property type="entry name" value="TolB, C-terminal domain"/>
    <property type="match status" value="1"/>
</dbReference>
<protein>
    <recommendedName>
        <fullName evidence="3">WD40 repeat protein</fullName>
    </recommendedName>
</protein>
<sequence length="268" mass="29816">MIMVTSAMAQEKKVTKLNVKGYRVALAPDGSGVVYTSPGLIGLKHFDFSSKKETVLSKARGAGYQPSFYEGEVVFKERTNKTVLKRASLTSNASKTISTTGVSPKKWAKTQVMSNKRVSKKEVSYASTSETLNDFVVAYSDGSEKRIAPFGDQEDYIWVSLSPDKTKVLFKLVGVSAYVCDLKGKILHDLGDLENPKWVTNDKIVYMITEEDHDSFTKSDIYTISIAQKERKNLTKGMKQIALYPDMVGDQVVFNTPEGDIYLMEVSQ</sequence>
<name>A0A315Z954_SEDFL</name>
<dbReference type="EMBL" id="QGDO01000003">
    <property type="protein sequence ID" value="PWJ41920.1"/>
    <property type="molecule type" value="Genomic_DNA"/>
</dbReference>
<gene>
    <name evidence="1" type="ORF">BC781_103170</name>
</gene>
<keyword evidence="2" id="KW-1185">Reference proteome</keyword>
<dbReference type="SUPFAM" id="SSF69304">
    <property type="entry name" value="Tricorn protease N-terminal domain"/>
    <property type="match status" value="1"/>
</dbReference>
<evidence type="ECO:0008006" key="3">
    <source>
        <dbReference type="Google" id="ProtNLM"/>
    </source>
</evidence>
<evidence type="ECO:0000313" key="2">
    <source>
        <dbReference type="Proteomes" id="UP000245535"/>
    </source>
</evidence>
<dbReference type="PANTHER" id="PTHR36842:SF1">
    <property type="entry name" value="PROTEIN TOLB"/>
    <property type="match status" value="1"/>
</dbReference>
<dbReference type="PANTHER" id="PTHR36842">
    <property type="entry name" value="PROTEIN TOLB HOMOLOG"/>
    <property type="match status" value="1"/>
</dbReference>
<organism evidence="1 2">
    <name type="scientific">Sediminitomix flava</name>
    <dbReference type="NCBI Taxonomy" id="379075"/>
    <lineage>
        <taxon>Bacteria</taxon>
        <taxon>Pseudomonadati</taxon>
        <taxon>Bacteroidota</taxon>
        <taxon>Cytophagia</taxon>
        <taxon>Cytophagales</taxon>
        <taxon>Flammeovirgaceae</taxon>
        <taxon>Sediminitomix</taxon>
    </lineage>
</organism>